<protein>
    <recommendedName>
        <fullName evidence="4">DUF2642 domain-containing protein</fullName>
    </recommendedName>
</protein>
<dbReference type="Proteomes" id="UP000248066">
    <property type="component" value="Unassembled WGS sequence"/>
</dbReference>
<dbReference type="InterPro" id="IPR020139">
    <property type="entry name" value="DUF2642"/>
</dbReference>
<dbReference type="EMBL" id="PDOF01000001">
    <property type="protein sequence ID" value="PYZ97107.1"/>
    <property type="molecule type" value="Genomic_DNA"/>
</dbReference>
<dbReference type="RefSeq" id="WP_110515852.1">
    <property type="nucleotide sequence ID" value="NZ_PDOF01000001.1"/>
</dbReference>
<organism evidence="2 3">
    <name type="scientific">Alteribacter lacisalsi</name>
    <dbReference type="NCBI Taxonomy" id="2045244"/>
    <lineage>
        <taxon>Bacteria</taxon>
        <taxon>Bacillati</taxon>
        <taxon>Bacillota</taxon>
        <taxon>Bacilli</taxon>
        <taxon>Bacillales</taxon>
        <taxon>Bacillaceae</taxon>
        <taxon>Alteribacter</taxon>
    </lineage>
</organism>
<evidence type="ECO:0000313" key="3">
    <source>
        <dbReference type="Proteomes" id="UP000248066"/>
    </source>
</evidence>
<feature type="region of interest" description="Disordered" evidence="1">
    <location>
        <begin position="1"/>
        <end position="20"/>
    </location>
</feature>
<dbReference type="Pfam" id="PF10842">
    <property type="entry name" value="DUF2642"/>
    <property type="match status" value="1"/>
</dbReference>
<accession>A0A2W0H7K8</accession>
<gene>
    <name evidence="2" type="ORF">CR205_00420</name>
</gene>
<dbReference type="AlphaFoldDB" id="A0A2W0H7K8"/>
<name>A0A2W0H7K8_9BACI</name>
<sequence length="91" mass="10695">MYDHDEQFYHGYDNQDDSRQEEGQIEYVVNYDPFVVETLESVTGSKLVFQTTRGNVRGKLIDVRPDHIVVEQEGGTFFIRIQEIVWILVQN</sequence>
<dbReference type="OrthoDB" id="2439488at2"/>
<evidence type="ECO:0008006" key="4">
    <source>
        <dbReference type="Google" id="ProtNLM"/>
    </source>
</evidence>
<evidence type="ECO:0000313" key="2">
    <source>
        <dbReference type="EMBL" id="PYZ97107.1"/>
    </source>
</evidence>
<comment type="caution">
    <text evidence="2">The sequence shown here is derived from an EMBL/GenBank/DDBJ whole genome shotgun (WGS) entry which is preliminary data.</text>
</comment>
<evidence type="ECO:0000256" key="1">
    <source>
        <dbReference type="SAM" id="MobiDB-lite"/>
    </source>
</evidence>
<proteinExistence type="predicted"/>
<keyword evidence="3" id="KW-1185">Reference proteome</keyword>
<reference evidence="2 3" key="1">
    <citation type="submission" date="2017-10" db="EMBL/GenBank/DDBJ databases">
        <title>Bacillus sp. nov., a halophilic bacterium isolated from a Yangshapao Lake.</title>
        <authorList>
            <person name="Wang H."/>
        </authorList>
    </citation>
    <scope>NUCLEOTIDE SEQUENCE [LARGE SCALE GENOMIC DNA]</scope>
    <source>
        <strain evidence="2 3">YSP-3</strain>
    </source>
</reference>